<dbReference type="InterPro" id="IPR036390">
    <property type="entry name" value="WH_DNA-bd_sf"/>
</dbReference>
<comment type="caution">
    <text evidence="6">The sequence shown here is derived from an EMBL/GenBank/DDBJ whole genome shotgun (WGS) entry which is preliminary data.</text>
</comment>
<dbReference type="Proteomes" id="UP000812287">
    <property type="component" value="Unassembled WGS sequence"/>
</dbReference>
<evidence type="ECO:0000313" key="7">
    <source>
        <dbReference type="Proteomes" id="UP000812287"/>
    </source>
</evidence>
<sequence length="153" mass="17221">MDLIQARHGLATTLKQIVSKRVHLHYRQESNTPCLTPLSVVRQAILSSPEHRLSFSEIYDWITTVYPFFSPATTSWKNSIRHTLCSYQCFRNEAHGIWAINDADLENYGSGSLQNHDYGSSRVDSVRKISGRKDVGTTTGSGNDDLPIPKLKT</sequence>
<dbReference type="Gene3D" id="1.10.10.10">
    <property type="entry name" value="Winged helix-like DNA-binding domain superfamily/Winged helix DNA-binding domain"/>
    <property type="match status" value="1"/>
</dbReference>
<protein>
    <submittedName>
        <fullName evidence="6">Winged helix DNA-binding domain-containing protein</fullName>
    </submittedName>
</protein>
<evidence type="ECO:0000256" key="4">
    <source>
        <dbReference type="SAM" id="MobiDB-lite"/>
    </source>
</evidence>
<accession>A0A9P8AQT1</accession>
<dbReference type="InterPro" id="IPR050211">
    <property type="entry name" value="FOX_domain-containing"/>
</dbReference>
<proteinExistence type="predicted"/>
<feature type="region of interest" description="Disordered" evidence="4">
    <location>
        <begin position="129"/>
        <end position="153"/>
    </location>
</feature>
<reference evidence="6" key="1">
    <citation type="submission" date="2020-11" db="EMBL/GenBank/DDBJ databases">
        <title>Adaptations for nitrogen fixation in a non-lichenized fungal sporocarp promotes dispersal by wood-feeding termites.</title>
        <authorList>
            <consortium name="DOE Joint Genome Institute"/>
            <person name="Koch R.A."/>
            <person name="Yoon G."/>
            <person name="Arayal U."/>
            <person name="Lail K."/>
            <person name="Amirebrahimi M."/>
            <person name="Labutti K."/>
            <person name="Lipzen A."/>
            <person name="Riley R."/>
            <person name="Barry K."/>
            <person name="Henrissat B."/>
            <person name="Grigoriev I.V."/>
            <person name="Herr J.R."/>
            <person name="Aime M.C."/>
        </authorList>
    </citation>
    <scope>NUCLEOTIDE SEQUENCE</scope>
    <source>
        <strain evidence="6">MCA 3950</strain>
    </source>
</reference>
<dbReference type="PANTHER" id="PTHR11829:SF343">
    <property type="entry name" value="FORK-HEAD DOMAIN-CONTAINING PROTEIN"/>
    <property type="match status" value="1"/>
</dbReference>
<dbReference type="RefSeq" id="XP_043037835.1">
    <property type="nucleotide sequence ID" value="XM_043184275.1"/>
</dbReference>
<evidence type="ECO:0000256" key="1">
    <source>
        <dbReference type="ARBA" id="ARBA00023125"/>
    </source>
</evidence>
<dbReference type="InterPro" id="IPR030456">
    <property type="entry name" value="TF_fork_head_CS_2"/>
</dbReference>
<comment type="subcellular location">
    <subcellularLocation>
        <location evidence="3">Nucleus</location>
    </subcellularLocation>
</comment>
<dbReference type="InterPro" id="IPR001766">
    <property type="entry name" value="Fork_head_dom"/>
</dbReference>
<dbReference type="PROSITE" id="PS00658">
    <property type="entry name" value="FORK_HEAD_2"/>
    <property type="match status" value="1"/>
</dbReference>
<evidence type="ECO:0000313" key="6">
    <source>
        <dbReference type="EMBL" id="KAG7444335.1"/>
    </source>
</evidence>
<dbReference type="Pfam" id="PF00250">
    <property type="entry name" value="Forkhead"/>
    <property type="match status" value="1"/>
</dbReference>
<dbReference type="InterPro" id="IPR036388">
    <property type="entry name" value="WH-like_DNA-bd_sf"/>
</dbReference>
<gene>
    <name evidence="6" type="ORF">BT62DRAFT_921170</name>
</gene>
<feature type="domain" description="Fork-head" evidence="5">
    <location>
        <begin position="32"/>
        <end position="90"/>
    </location>
</feature>
<evidence type="ECO:0000256" key="3">
    <source>
        <dbReference type="PROSITE-ProRule" id="PRU00089"/>
    </source>
</evidence>
<dbReference type="SMART" id="SM00339">
    <property type="entry name" value="FH"/>
    <property type="match status" value="1"/>
</dbReference>
<dbReference type="GO" id="GO:0000978">
    <property type="term" value="F:RNA polymerase II cis-regulatory region sequence-specific DNA binding"/>
    <property type="evidence" value="ECO:0007669"/>
    <property type="project" value="TreeGrafter"/>
</dbReference>
<dbReference type="AlphaFoldDB" id="A0A9P8AQT1"/>
<dbReference type="EMBL" id="MU250540">
    <property type="protein sequence ID" value="KAG7444335.1"/>
    <property type="molecule type" value="Genomic_DNA"/>
</dbReference>
<dbReference type="GO" id="GO:0000981">
    <property type="term" value="F:DNA-binding transcription factor activity, RNA polymerase II-specific"/>
    <property type="evidence" value="ECO:0007669"/>
    <property type="project" value="TreeGrafter"/>
</dbReference>
<keyword evidence="2 3" id="KW-0539">Nucleus</keyword>
<organism evidence="6 7">
    <name type="scientific">Guyanagaster necrorhizus</name>
    <dbReference type="NCBI Taxonomy" id="856835"/>
    <lineage>
        <taxon>Eukaryota</taxon>
        <taxon>Fungi</taxon>
        <taxon>Dikarya</taxon>
        <taxon>Basidiomycota</taxon>
        <taxon>Agaricomycotina</taxon>
        <taxon>Agaricomycetes</taxon>
        <taxon>Agaricomycetidae</taxon>
        <taxon>Agaricales</taxon>
        <taxon>Marasmiineae</taxon>
        <taxon>Physalacriaceae</taxon>
        <taxon>Guyanagaster</taxon>
    </lineage>
</organism>
<keyword evidence="1 3" id="KW-0238">DNA-binding</keyword>
<keyword evidence="7" id="KW-1185">Reference proteome</keyword>
<dbReference type="CDD" id="cd00059">
    <property type="entry name" value="FH_FOX"/>
    <property type="match status" value="1"/>
</dbReference>
<name>A0A9P8AQT1_9AGAR</name>
<feature type="DNA-binding region" description="Fork-head" evidence="3">
    <location>
        <begin position="32"/>
        <end position="90"/>
    </location>
</feature>
<dbReference type="OrthoDB" id="5954824at2759"/>
<dbReference type="SUPFAM" id="SSF46785">
    <property type="entry name" value="Winged helix' DNA-binding domain"/>
    <property type="match status" value="1"/>
</dbReference>
<evidence type="ECO:0000256" key="2">
    <source>
        <dbReference type="ARBA" id="ARBA00023242"/>
    </source>
</evidence>
<evidence type="ECO:0000259" key="5">
    <source>
        <dbReference type="PROSITE" id="PS50039"/>
    </source>
</evidence>
<dbReference type="PRINTS" id="PR00053">
    <property type="entry name" value="FORKHEAD"/>
</dbReference>
<dbReference type="PROSITE" id="PS50039">
    <property type="entry name" value="FORK_HEAD_3"/>
    <property type="match status" value="1"/>
</dbReference>
<dbReference type="PANTHER" id="PTHR11829">
    <property type="entry name" value="FORKHEAD BOX PROTEIN"/>
    <property type="match status" value="1"/>
</dbReference>
<dbReference type="GeneID" id="66106572"/>
<dbReference type="GO" id="GO:0005634">
    <property type="term" value="C:nucleus"/>
    <property type="evidence" value="ECO:0007669"/>
    <property type="project" value="UniProtKB-SubCell"/>
</dbReference>